<evidence type="ECO:0000256" key="1">
    <source>
        <dbReference type="ARBA" id="ARBA00005277"/>
    </source>
</evidence>
<dbReference type="Pfam" id="PF14642">
    <property type="entry name" value="FAM47"/>
    <property type="match status" value="1"/>
</dbReference>
<evidence type="ECO:0000313" key="2">
    <source>
        <dbReference type="Ensembl" id="ENSATEP00000045920.1"/>
    </source>
</evidence>
<dbReference type="FunCoup" id="A0A7N6ACH0">
    <property type="interactions" value="386"/>
</dbReference>
<comment type="similarity">
    <text evidence="1">Belongs to the FAM47 family.</text>
</comment>
<dbReference type="AlphaFoldDB" id="A0A7N6ACH0"/>
<dbReference type="GO" id="GO:0000785">
    <property type="term" value="C:chromatin"/>
    <property type="evidence" value="ECO:0007669"/>
    <property type="project" value="TreeGrafter"/>
</dbReference>
<reference evidence="2" key="3">
    <citation type="submission" date="2025-09" db="UniProtKB">
        <authorList>
            <consortium name="Ensembl"/>
        </authorList>
    </citation>
    <scope>IDENTIFICATION</scope>
</reference>
<proteinExistence type="inferred from homology"/>
<organism evidence="2 3">
    <name type="scientific">Anabas testudineus</name>
    <name type="common">Climbing perch</name>
    <name type="synonym">Anthias testudineus</name>
    <dbReference type="NCBI Taxonomy" id="64144"/>
    <lineage>
        <taxon>Eukaryota</taxon>
        <taxon>Metazoa</taxon>
        <taxon>Chordata</taxon>
        <taxon>Craniata</taxon>
        <taxon>Vertebrata</taxon>
        <taxon>Euteleostomi</taxon>
        <taxon>Actinopterygii</taxon>
        <taxon>Neopterygii</taxon>
        <taxon>Teleostei</taxon>
        <taxon>Neoteleostei</taxon>
        <taxon>Acanthomorphata</taxon>
        <taxon>Anabantaria</taxon>
        <taxon>Anabantiformes</taxon>
        <taxon>Anabantoidei</taxon>
        <taxon>Anabantidae</taxon>
        <taxon>Anabas</taxon>
    </lineage>
</organism>
<dbReference type="InterPro" id="IPR032743">
    <property type="entry name" value="FAM47"/>
</dbReference>
<dbReference type="GeneTree" id="ENSGT00940000178516"/>
<name>A0A7N6ACH0_ANATE</name>
<reference evidence="2" key="2">
    <citation type="submission" date="2025-08" db="UniProtKB">
        <authorList>
            <consortium name="Ensembl"/>
        </authorList>
    </citation>
    <scope>IDENTIFICATION</scope>
</reference>
<reference evidence="2" key="1">
    <citation type="submission" date="2021-04" db="EMBL/GenBank/DDBJ databases">
        <authorList>
            <consortium name="Wellcome Sanger Institute Data Sharing"/>
        </authorList>
    </citation>
    <scope>NUCLEOTIDE SEQUENCE [LARGE SCALE GENOMIC DNA]</scope>
</reference>
<dbReference type="GO" id="GO:0045815">
    <property type="term" value="P:transcription initiation-coupled chromatin remodeling"/>
    <property type="evidence" value="ECO:0007669"/>
    <property type="project" value="TreeGrafter"/>
</dbReference>
<keyword evidence="3" id="KW-1185">Reference proteome</keyword>
<dbReference type="Proteomes" id="UP000265040">
    <property type="component" value="Chromosome 9"/>
</dbReference>
<dbReference type="PANTHER" id="PTHR46449">
    <property type="entry name" value="ZGC:158260"/>
    <property type="match status" value="1"/>
</dbReference>
<gene>
    <name evidence="2" type="primary">ZCCHC17</name>
</gene>
<sequence length="294" mass="33365">MEKHTPSTFPWYKERLQTKYPKDPTNKTSSVSSCWRFVNMSLDDFSDCSSVLCGFQRGVSPVIFQGRPKPKASQKPRKCISKQHACFSKQMTQKQIRGEYVTAVEEKLKRHPLVIYPHYKDHMTPELYDKVVSILDPDMCVNSASALPRGDCVEEGKEENCPEPSKKEVHKAKQGTAANKICPDVQNPSPRNPYTLKINRNVTKKHQIVSGNQLCAHKDKKKAAKLFSKWFASPHEEIKVSECTTKRRFDSGLQDPSDQTFPIQVDDADIVLSAKNKEDNNVLKASDPNKAQKE</sequence>
<dbReference type="InParanoid" id="A0A7N6ACH0"/>
<dbReference type="Ensembl" id="ENSATET00000054007.2">
    <property type="protein sequence ID" value="ENSATEP00000045920.1"/>
    <property type="gene ID" value="ENSATEG00000029092.2"/>
</dbReference>
<dbReference type="OrthoDB" id="6755972at2759"/>
<accession>A0A7N6ACH0</accession>
<evidence type="ECO:0000313" key="3">
    <source>
        <dbReference type="Proteomes" id="UP000265040"/>
    </source>
</evidence>
<protein>
    <submittedName>
        <fullName evidence="2">Uncharacterized protein</fullName>
    </submittedName>
</protein>
<dbReference type="PANTHER" id="PTHR46449:SF5">
    <property type="entry name" value="FAMILY WITH SEQUENCE SIMILARITY 47 MEMBER E"/>
    <property type="match status" value="1"/>
</dbReference>